<feature type="region of interest" description="Disordered" evidence="1">
    <location>
        <begin position="67"/>
        <end position="92"/>
    </location>
</feature>
<proteinExistence type="predicted"/>
<reference evidence="3 4" key="1">
    <citation type="submission" date="2017-03" db="EMBL/GenBank/DDBJ databases">
        <authorList>
            <person name="Afonso C.L."/>
            <person name="Miller P.J."/>
            <person name="Scott M.A."/>
            <person name="Spackman E."/>
            <person name="Goraichik I."/>
            <person name="Dimitrov K.M."/>
            <person name="Suarez D.L."/>
            <person name="Swayne D.E."/>
        </authorList>
    </citation>
    <scope>NUCLEOTIDE SEQUENCE [LARGE SCALE GENOMIC DNA]</scope>
    <source>
        <strain evidence="3 4">CECT 7639</strain>
    </source>
</reference>
<dbReference type="Pfam" id="PF17963">
    <property type="entry name" value="Big_9"/>
    <property type="match status" value="1"/>
</dbReference>
<keyword evidence="4" id="KW-1185">Reference proteome</keyword>
<accession>A0A1Y5TEJ3</accession>
<evidence type="ECO:0000259" key="2">
    <source>
        <dbReference type="Pfam" id="PF13403"/>
    </source>
</evidence>
<organism evidence="3 4">
    <name type="scientific">Falsiruegeria litorea R37</name>
    <dbReference type="NCBI Taxonomy" id="1200284"/>
    <lineage>
        <taxon>Bacteria</taxon>
        <taxon>Pseudomonadati</taxon>
        <taxon>Pseudomonadota</taxon>
        <taxon>Alphaproteobacteria</taxon>
        <taxon>Rhodobacterales</taxon>
        <taxon>Roseobacteraceae</taxon>
        <taxon>Falsiruegeria</taxon>
    </lineage>
</organism>
<feature type="domain" description="Hedgehog/Intein (Hint)" evidence="2">
    <location>
        <begin position="336"/>
        <end position="475"/>
    </location>
</feature>
<dbReference type="OrthoDB" id="6305173at2"/>
<evidence type="ECO:0000313" key="3">
    <source>
        <dbReference type="EMBL" id="SLN62098.1"/>
    </source>
</evidence>
<dbReference type="AlphaFoldDB" id="A0A1Y5TEJ3"/>
<dbReference type="InterPro" id="IPR049804">
    <property type="entry name" value="Choice_anch_L"/>
</dbReference>
<name>A0A1Y5TEJ3_9RHOB</name>
<dbReference type="InterPro" id="IPR028992">
    <property type="entry name" value="Hedgehog/Intein_dom"/>
</dbReference>
<dbReference type="SUPFAM" id="SSF51294">
    <property type="entry name" value="Hedgehog/intein (Hint) domain"/>
    <property type="match status" value="1"/>
</dbReference>
<dbReference type="Proteomes" id="UP000193077">
    <property type="component" value="Unassembled WGS sequence"/>
</dbReference>
<gene>
    <name evidence="3" type="ORF">TRL7639_03465</name>
</gene>
<dbReference type="Gene3D" id="2.170.16.10">
    <property type="entry name" value="Hedgehog/Intein (Hint) domain"/>
    <property type="match status" value="1"/>
</dbReference>
<dbReference type="RefSeq" id="WP_085797108.1">
    <property type="nucleotide sequence ID" value="NZ_FWFO01000003.1"/>
</dbReference>
<dbReference type="InterPro" id="IPR036844">
    <property type="entry name" value="Hint_dom_sf"/>
</dbReference>
<evidence type="ECO:0000313" key="4">
    <source>
        <dbReference type="Proteomes" id="UP000193077"/>
    </source>
</evidence>
<evidence type="ECO:0000256" key="1">
    <source>
        <dbReference type="SAM" id="MobiDB-lite"/>
    </source>
</evidence>
<dbReference type="Pfam" id="PF13403">
    <property type="entry name" value="Hint_2"/>
    <property type="match status" value="1"/>
</dbReference>
<dbReference type="NCBIfam" id="NF038133">
    <property type="entry name" value="choice_anch_L"/>
    <property type="match status" value="1"/>
</dbReference>
<sequence length="522" mass="55364">MPKASKLPVDTKATDMEMAEAMFGDGVKIVSADYIGANSASGIYSNGDSVSDALTPSDTGVILSTGRASDVTNSKGDVNDSSGTSTNHWRAGDDDLTEMAGAQTYDAAVFEAEFVPDGNTLTMQFTFASEEYLEYVGSGFNDAVGIYVNGQPAELMVGDGEVTINNINDTSNSNLYVDNAAKSDDYNTEMDGFTVTLTVKAPVNAGEVNTIKIAIADAGDGMYDSNLLIAGDSIQSTLIATNDEVNINGDGEETVDVLANDNSQASGEMKITMINGQTVSAGDTITLNSGEEITVNGDGTLTIDSDGDEGSNTFSYQVEDGAGNTDTAIVTIRTTPCFVAGTLIDTVDGPIPVEELRPGDLVLTRDHGPQPLRWIGKTERIATGNDAPILFARGALGDHDAVAVSPNHRVLLTTALSEMMFGSSEVLVQAKHLINDRSIRRCADGEPITYVHLLFDRHEVVRGNGLESESYHPGDMTMEAFDAETRAEILNLMPDLTKSDFGYGPSARMSLRGYETRALIRG</sequence>
<feature type="compositionally biased region" description="Polar residues" evidence="1">
    <location>
        <begin position="67"/>
        <end position="88"/>
    </location>
</feature>
<dbReference type="EMBL" id="FWFO01000003">
    <property type="protein sequence ID" value="SLN62098.1"/>
    <property type="molecule type" value="Genomic_DNA"/>
</dbReference>
<protein>
    <recommendedName>
        <fullName evidence="2">Hedgehog/Intein (Hint) domain-containing protein</fullName>
    </recommendedName>
</protein>